<evidence type="ECO:0000256" key="1">
    <source>
        <dbReference type="ARBA" id="ARBA00009865"/>
    </source>
</evidence>
<dbReference type="GO" id="GO:0005975">
    <property type="term" value="P:carbohydrate metabolic process"/>
    <property type="evidence" value="ECO:0007669"/>
    <property type="project" value="InterPro"/>
</dbReference>
<evidence type="ECO:0000313" key="5">
    <source>
        <dbReference type="EMBL" id="TRW27357.1"/>
    </source>
</evidence>
<organism evidence="5 6">
    <name type="scientific">Flavobacterium zepuense</name>
    <dbReference type="NCBI Taxonomy" id="2593302"/>
    <lineage>
        <taxon>Bacteria</taxon>
        <taxon>Pseudomonadati</taxon>
        <taxon>Bacteroidota</taxon>
        <taxon>Flavobacteriia</taxon>
        <taxon>Flavobacteriales</taxon>
        <taxon>Flavobacteriaceae</taxon>
        <taxon>Flavobacterium</taxon>
    </lineage>
</organism>
<dbReference type="GO" id="GO:0004553">
    <property type="term" value="F:hydrolase activity, hydrolyzing O-glycosyl compounds"/>
    <property type="evidence" value="ECO:0007669"/>
    <property type="project" value="InterPro"/>
</dbReference>
<dbReference type="Gene3D" id="2.60.40.10">
    <property type="entry name" value="Immunoglobulins"/>
    <property type="match status" value="1"/>
</dbReference>
<keyword evidence="6" id="KW-1185">Reference proteome</keyword>
<dbReference type="Proteomes" id="UP000320643">
    <property type="component" value="Unassembled WGS sequence"/>
</dbReference>
<comment type="caution">
    <text evidence="5">The sequence shown here is derived from an EMBL/GenBank/DDBJ whole genome shotgun (WGS) entry which is preliminary data.</text>
</comment>
<keyword evidence="2 5" id="KW-0378">Hydrolase</keyword>
<dbReference type="PROSITE" id="PS50022">
    <property type="entry name" value="FA58C_3"/>
    <property type="match status" value="1"/>
</dbReference>
<dbReference type="InterPro" id="IPR051795">
    <property type="entry name" value="Glycosyl_Hydrlase_43"/>
</dbReference>
<evidence type="ECO:0000313" key="6">
    <source>
        <dbReference type="Proteomes" id="UP000320643"/>
    </source>
</evidence>
<dbReference type="InterPro" id="IPR023296">
    <property type="entry name" value="Glyco_hydro_beta-prop_sf"/>
</dbReference>
<dbReference type="InterPro" id="IPR006710">
    <property type="entry name" value="Glyco_hydro_43"/>
</dbReference>
<comment type="similarity">
    <text evidence="1">Belongs to the glycosyl hydrolase 43 family.</text>
</comment>
<feature type="domain" description="F5/8 type C" evidence="4">
    <location>
        <begin position="371"/>
        <end position="523"/>
    </location>
</feature>
<evidence type="ECO:0000256" key="2">
    <source>
        <dbReference type="ARBA" id="ARBA00022801"/>
    </source>
</evidence>
<dbReference type="CDD" id="cd08982">
    <property type="entry name" value="GH43-like"/>
    <property type="match status" value="1"/>
</dbReference>
<name>A0A552VA45_9FLAO</name>
<dbReference type="AlphaFoldDB" id="A0A552VA45"/>
<dbReference type="SUPFAM" id="SSF75005">
    <property type="entry name" value="Arabinanase/levansucrase/invertase"/>
    <property type="match status" value="1"/>
</dbReference>
<evidence type="ECO:0000256" key="3">
    <source>
        <dbReference type="ARBA" id="ARBA00023295"/>
    </source>
</evidence>
<dbReference type="Pfam" id="PF00754">
    <property type="entry name" value="F5_F8_type_C"/>
    <property type="match status" value="1"/>
</dbReference>
<reference evidence="5 6" key="1">
    <citation type="submission" date="2019-07" db="EMBL/GenBank/DDBJ databases">
        <title>Flavobacterium sp. nov., isolated from glacier ice.</title>
        <authorList>
            <person name="Liu Q."/>
            <person name="Xin Y.-H."/>
        </authorList>
    </citation>
    <scope>NUCLEOTIDE SEQUENCE [LARGE SCALE GENOMIC DNA]</scope>
    <source>
        <strain evidence="5 6">ZT4R6</strain>
    </source>
</reference>
<dbReference type="EMBL" id="VJVZ01000001">
    <property type="protein sequence ID" value="TRW27357.1"/>
    <property type="molecule type" value="Genomic_DNA"/>
</dbReference>
<dbReference type="PANTHER" id="PTHR42812">
    <property type="entry name" value="BETA-XYLOSIDASE"/>
    <property type="match status" value="1"/>
</dbReference>
<dbReference type="SUPFAM" id="SSF49785">
    <property type="entry name" value="Galactose-binding domain-like"/>
    <property type="match status" value="1"/>
</dbReference>
<dbReference type="SUPFAM" id="SSF49265">
    <property type="entry name" value="Fibronectin type III"/>
    <property type="match status" value="1"/>
</dbReference>
<proteinExistence type="inferred from homology"/>
<dbReference type="OrthoDB" id="9801455at2"/>
<dbReference type="InterPro" id="IPR008979">
    <property type="entry name" value="Galactose-bd-like_sf"/>
</dbReference>
<accession>A0A552VA45</accession>
<dbReference type="InterPro" id="IPR013783">
    <property type="entry name" value="Ig-like_fold"/>
</dbReference>
<protein>
    <submittedName>
        <fullName evidence="5">Family 43 glycosylhydrolase</fullName>
    </submittedName>
</protein>
<dbReference type="PANTHER" id="PTHR42812:SF12">
    <property type="entry name" value="BETA-XYLOSIDASE-RELATED"/>
    <property type="match status" value="1"/>
</dbReference>
<dbReference type="Gene3D" id="2.115.10.20">
    <property type="entry name" value="Glycosyl hydrolase domain, family 43"/>
    <property type="match status" value="1"/>
</dbReference>
<dbReference type="Gene3D" id="2.60.120.260">
    <property type="entry name" value="Galactose-binding domain-like"/>
    <property type="match status" value="1"/>
</dbReference>
<keyword evidence="3" id="KW-0326">Glycosidase</keyword>
<evidence type="ECO:0000259" key="4">
    <source>
        <dbReference type="PROSITE" id="PS50022"/>
    </source>
</evidence>
<gene>
    <name evidence="5" type="ORF">FMM05_01580</name>
</gene>
<sequence length="620" mass="70876">MEEAILDNLSIRNVYSKQYLISHCTVYSTCCSYKLKRKLCIFLFLLGVTFGYSQHKTYCNPINIDYGYCPIPNFVTQGKHRATADPVITYFKGEYYLFSTNQWGYWHSKDMLDWKFIPRKFLRPEHNVYDELCAPSVSFVNDTLLVVGSTHTKEFPIWMSTKPDGDNWKELVHKFEAGAWDPQIFWDKDKDEVYLYYGSSNLYPLYGVKLNRKTFQPEGEVIPVLALNDDEHGWERFGEHNDNTFLQPFTEGAFMTKHNGRYYLQYGAPGTEFSGYADGVYVGSSPLGPFEYQLFNPFSYKPGGFARGAGHGATYKDINDKYWHISTIVISTKNNFERRLGIWPAGFDADGILYSNTAYGDYPTFLPSENKEHSSLSSFSGWMLLNYNKPVQVSSTLGGFSPNYITDEDIKTYWSAKTSNKGEYLISDLGEVSTINAIQINYADQDATLMGKPETTTGHKYIIYASNDGKKWSVLVDKSKNNKDVPHDYIELQKPASARYLKLENLQMPTGKFAISGFRVFGKGAGAKPGTVQNFVPLRAEARKKGERRNVWFKWQQEPQADGYVIYFGKSPEKLYGSIMVYGKNEYYFSGLDRSDAYYFAIEAFNANGIGPRSEIKRSE</sequence>
<dbReference type="Pfam" id="PF04616">
    <property type="entry name" value="Glyco_hydro_43"/>
    <property type="match status" value="1"/>
</dbReference>
<dbReference type="InterPro" id="IPR000421">
    <property type="entry name" value="FA58C"/>
</dbReference>
<dbReference type="InterPro" id="IPR036116">
    <property type="entry name" value="FN3_sf"/>
</dbReference>